<reference evidence="1" key="1">
    <citation type="journal article" date="2013" name="Genetics">
        <title>The draft genome and transcriptome of Panagrellus redivivus are shaped by the harsh demands of a free-living lifestyle.</title>
        <authorList>
            <person name="Srinivasan J."/>
            <person name="Dillman A.R."/>
            <person name="Macchietto M.G."/>
            <person name="Heikkinen L."/>
            <person name="Lakso M."/>
            <person name="Fracchia K.M."/>
            <person name="Antoshechkin I."/>
            <person name="Mortazavi A."/>
            <person name="Wong G."/>
            <person name="Sternberg P.W."/>
        </authorList>
    </citation>
    <scope>NUCLEOTIDE SEQUENCE [LARGE SCALE GENOMIC DNA]</scope>
    <source>
        <strain evidence="1">MT8872</strain>
    </source>
</reference>
<dbReference type="Proteomes" id="UP000492821">
    <property type="component" value="Unassembled WGS sequence"/>
</dbReference>
<dbReference type="GO" id="GO:0006406">
    <property type="term" value="P:mRNA export from nucleus"/>
    <property type="evidence" value="ECO:0007669"/>
    <property type="project" value="InterPro"/>
</dbReference>
<evidence type="ECO:0000313" key="2">
    <source>
        <dbReference type="WBParaSite" id="Pan_g13795.t1"/>
    </source>
</evidence>
<dbReference type="InterPro" id="IPR038212">
    <property type="entry name" value="TF_EnY2_sf"/>
</dbReference>
<keyword evidence="1" id="KW-1185">Reference proteome</keyword>
<dbReference type="Pfam" id="PF10163">
    <property type="entry name" value="EnY2"/>
    <property type="match status" value="1"/>
</dbReference>
<accession>A0A7E4UXI1</accession>
<dbReference type="Gene3D" id="1.10.246.140">
    <property type="match status" value="1"/>
</dbReference>
<evidence type="ECO:0000313" key="1">
    <source>
        <dbReference type="Proteomes" id="UP000492821"/>
    </source>
</evidence>
<dbReference type="GO" id="GO:0000124">
    <property type="term" value="C:SAGA complex"/>
    <property type="evidence" value="ECO:0007669"/>
    <property type="project" value="InterPro"/>
</dbReference>
<dbReference type="WBParaSite" id="Pan_g13795.t1">
    <property type="protein sequence ID" value="Pan_g13795.t1"/>
    <property type="gene ID" value="Pan_g13795"/>
</dbReference>
<dbReference type="GO" id="GO:0005643">
    <property type="term" value="C:nuclear pore"/>
    <property type="evidence" value="ECO:0007669"/>
    <property type="project" value="InterPro"/>
</dbReference>
<reference evidence="2" key="2">
    <citation type="submission" date="2020-10" db="UniProtKB">
        <authorList>
            <consortium name="WormBaseParasite"/>
        </authorList>
    </citation>
    <scope>IDENTIFICATION</scope>
</reference>
<dbReference type="InterPro" id="IPR018783">
    <property type="entry name" value="TF_ENY2"/>
</dbReference>
<organism evidence="1 2">
    <name type="scientific">Panagrellus redivivus</name>
    <name type="common">Microworm</name>
    <dbReference type="NCBI Taxonomy" id="6233"/>
    <lineage>
        <taxon>Eukaryota</taxon>
        <taxon>Metazoa</taxon>
        <taxon>Ecdysozoa</taxon>
        <taxon>Nematoda</taxon>
        <taxon>Chromadorea</taxon>
        <taxon>Rhabditida</taxon>
        <taxon>Tylenchina</taxon>
        <taxon>Panagrolaimomorpha</taxon>
        <taxon>Panagrolaimoidea</taxon>
        <taxon>Panagrolaimidae</taxon>
        <taxon>Panagrellus</taxon>
    </lineage>
</organism>
<protein>
    <submittedName>
        <fullName evidence="2">Enhancer of yellow 2 transcription factor homolog</fullName>
    </submittedName>
</protein>
<sequence>MSSSNSSTIDAESLQKFFVESGNYDKYTARIHKELEDSNFSRDVLELCKQEAERLIDANGKVDIKEVKEAVAAGVRQMVPTDLKRAMINEIGTVLDEKLKFA</sequence>
<proteinExistence type="predicted"/>
<name>A0A7E4UXI1_PANRE</name>
<dbReference type="GO" id="GO:0003713">
    <property type="term" value="F:transcription coactivator activity"/>
    <property type="evidence" value="ECO:0007669"/>
    <property type="project" value="InterPro"/>
</dbReference>
<dbReference type="AlphaFoldDB" id="A0A7E4UXI1"/>